<dbReference type="Pfam" id="PF12704">
    <property type="entry name" value="MacB_PCD"/>
    <property type="match status" value="1"/>
</dbReference>
<dbReference type="EMBL" id="JBBKZT010000009">
    <property type="protein sequence ID" value="MEJ8849122.1"/>
    <property type="molecule type" value="Genomic_DNA"/>
</dbReference>
<dbReference type="RefSeq" id="WP_340344246.1">
    <property type="nucleotide sequence ID" value="NZ_JBBKZT010000009.1"/>
</dbReference>
<evidence type="ECO:0000256" key="6">
    <source>
        <dbReference type="SAM" id="Phobius"/>
    </source>
</evidence>
<name>A0ABU8WNM5_9BURK</name>
<evidence type="ECO:0000313" key="9">
    <source>
        <dbReference type="EMBL" id="MEJ8849122.1"/>
    </source>
</evidence>
<feature type="domain" description="MacB-like periplasmic core" evidence="8">
    <location>
        <begin position="20"/>
        <end position="257"/>
    </location>
</feature>
<dbReference type="Pfam" id="PF02687">
    <property type="entry name" value="FtsX"/>
    <property type="match status" value="1"/>
</dbReference>
<gene>
    <name evidence="9" type="ORF">WKW82_20870</name>
</gene>
<sequence length="420" mass="44735">MSALFGIAWRSAWNRRFTLALTLLSIALSTCLLLGVERIRTELRQNFASSVSGTDLIVGPRTGSTQLLLYSVFRIGAATSNVSWKSVQALATHKGVAWVVPLSLGDSHRGFPVLATTPDYFTRFRYGDKQPLVLQEGKPFNDIFDAVIGAEVATQLGYRLGEKITLAHGGGELEATAHADKPFTVVGVLARTGTPVDRTVHIGLGAMEAIHLDWAGGAPMPGVQIPADAVRKFDLTPKSVTAVLVGLKNRAAVFAVQRWVSGYPDEPLMAILPGVALDELWRVVGVGENALMLMSALVALVSLGGLVSVVLAGLNERRRELAVLRAVGAGLRHVLVLLALEGGIVTLLGVLLGMLMTALGIALLSPWLQSQLGLALHLSEPTLNEWRLLGALLLVGWLAGLLPGIRAYRLSLADGLSPRI</sequence>
<feature type="transmembrane region" description="Helical" evidence="6">
    <location>
        <begin position="388"/>
        <end position="408"/>
    </location>
</feature>
<feature type="transmembrane region" description="Helical" evidence="6">
    <location>
        <begin position="290"/>
        <end position="314"/>
    </location>
</feature>
<feature type="domain" description="ABC3 transporter permease C-terminal" evidence="7">
    <location>
        <begin position="293"/>
        <end position="411"/>
    </location>
</feature>
<comment type="subcellular location">
    <subcellularLocation>
        <location evidence="1">Cell membrane</location>
        <topology evidence="1">Multi-pass membrane protein</topology>
    </subcellularLocation>
</comment>
<keyword evidence="10" id="KW-1185">Reference proteome</keyword>
<dbReference type="InterPro" id="IPR051125">
    <property type="entry name" value="ABC-4/HrtB_transporter"/>
</dbReference>
<feature type="transmembrane region" description="Helical" evidence="6">
    <location>
        <begin position="335"/>
        <end position="368"/>
    </location>
</feature>
<evidence type="ECO:0000256" key="2">
    <source>
        <dbReference type="ARBA" id="ARBA00022475"/>
    </source>
</evidence>
<evidence type="ECO:0000259" key="7">
    <source>
        <dbReference type="Pfam" id="PF02687"/>
    </source>
</evidence>
<comment type="caution">
    <text evidence="9">The sequence shown here is derived from an EMBL/GenBank/DDBJ whole genome shotgun (WGS) entry which is preliminary data.</text>
</comment>
<keyword evidence="3 6" id="KW-0812">Transmembrane</keyword>
<evidence type="ECO:0000256" key="4">
    <source>
        <dbReference type="ARBA" id="ARBA00022989"/>
    </source>
</evidence>
<accession>A0ABU8WNM5</accession>
<dbReference type="Proteomes" id="UP001385892">
    <property type="component" value="Unassembled WGS sequence"/>
</dbReference>
<dbReference type="PANTHER" id="PTHR43738">
    <property type="entry name" value="ABC TRANSPORTER, MEMBRANE PROTEIN"/>
    <property type="match status" value="1"/>
</dbReference>
<evidence type="ECO:0000313" key="10">
    <source>
        <dbReference type="Proteomes" id="UP001385892"/>
    </source>
</evidence>
<dbReference type="PANTHER" id="PTHR43738:SF2">
    <property type="entry name" value="ABC TRANSPORTER PERMEASE"/>
    <property type="match status" value="1"/>
</dbReference>
<keyword evidence="2" id="KW-1003">Cell membrane</keyword>
<keyword evidence="5 6" id="KW-0472">Membrane</keyword>
<dbReference type="InterPro" id="IPR025857">
    <property type="entry name" value="MacB_PCD"/>
</dbReference>
<keyword evidence="4 6" id="KW-1133">Transmembrane helix</keyword>
<dbReference type="InterPro" id="IPR003838">
    <property type="entry name" value="ABC3_permease_C"/>
</dbReference>
<proteinExistence type="predicted"/>
<evidence type="ECO:0000259" key="8">
    <source>
        <dbReference type="Pfam" id="PF12704"/>
    </source>
</evidence>
<protein>
    <submittedName>
        <fullName evidence="9">ABC transporter permease</fullName>
    </submittedName>
</protein>
<evidence type="ECO:0000256" key="1">
    <source>
        <dbReference type="ARBA" id="ARBA00004651"/>
    </source>
</evidence>
<evidence type="ECO:0000256" key="3">
    <source>
        <dbReference type="ARBA" id="ARBA00022692"/>
    </source>
</evidence>
<evidence type="ECO:0000256" key="5">
    <source>
        <dbReference type="ARBA" id="ARBA00023136"/>
    </source>
</evidence>
<organism evidence="9 10">
    <name type="scientific">Variovorax rhizosphaerae</name>
    <dbReference type="NCBI Taxonomy" id="1836200"/>
    <lineage>
        <taxon>Bacteria</taxon>
        <taxon>Pseudomonadati</taxon>
        <taxon>Pseudomonadota</taxon>
        <taxon>Betaproteobacteria</taxon>
        <taxon>Burkholderiales</taxon>
        <taxon>Comamonadaceae</taxon>
        <taxon>Variovorax</taxon>
    </lineage>
</organism>
<reference evidence="9 10" key="1">
    <citation type="submission" date="2024-03" db="EMBL/GenBank/DDBJ databases">
        <title>Novel species of the genus Variovorax.</title>
        <authorList>
            <person name="Liu Q."/>
            <person name="Xin Y.-H."/>
        </authorList>
    </citation>
    <scope>NUCLEOTIDE SEQUENCE [LARGE SCALE GENOMIC DNA]</scope>
    <source>
        <strain evidence="9 10">KACC 18900</strain>
    </source>
</reference>